<feature type="chain" id="PRO_5047354916" description="UPAR/Ly6 domain-containing protein" evidence="1">
    <location>
        <begin position="19"/>
        <end position="99"/>
    </location>
</feature>
<dbReference type="Proteomes" id="UP000472264">
    <property type="component" value="Chromosome 9"/>
</dbReference>
<organism evidence="2 3">
    <name type="scientific">Echeneis naucrates</name>
    <name type="common">Live sharksucker</name>
    <dbReference type="NCBI Taxonomy" id="173247"/>
    <lineage>
        <taxon>Eukaryota</taxon>
        <taxon>Metazoa</taxon>
        <taxon>Chordata</taxon>
        <taxon>Craniata</taxon>
        <taxon>Vertebrata</taxon>
        <taxon>Euteleostomi</taxon>
        <taxon>Actinopterygii</taxon>
        <taxon>Neopterygii</taxon>
        <taxon>Teleostei</taxon>
        <taxon>Neoteleostei</taxon>
        <taxon>Acanthomorphata</taxon>
        <taxon>Carangaria</taxon>
        <taxon>Carangiformes</taxon>
        <taxon>Echeneidae</taxon>
        <taxon>Echeneis</taxon>
    </lineage>
</organism>
<feature type="signal peptide" evidence="1">
    <location>
        <begin position="1"/>
        <end position="18"/>
    </location>
</feature>
<dbReference type="Ensembl" id="ENSENLT00000001953.1">
    <property type="protein sequence ID" value="ENSENLP00000001785.1"/>
    <property type="gene ID" value="ENSENLG00000001001.1"/>
</dbReference>
<protein>
    <recommendedName>
        <fullName evidence="4">UPAR/Ly6 domain-containing protein</fullName>
    </recommendedName>
</protein>
<dbReference type="InParanoid" id="A0A665SX48"/>
<evidence type="ECO:0000313" key="2">
    <source>
        <dbReference type="Ensembl" id="ENSENLP00000001785.1"/>
    </source>
</evidence>
<reference evidence="2" key="2">
    <citation type="submission" date="2025-08" db="UniProtKB">
        <authorList>
            <consortium name="Ensembl"/>
        </authorList>
    </citation>
    <scope>IDENTIFICATION</scope>
</reference>
<dbReference type="SUPFAM" id="SSF57302">
    <property type="entry name" value="Snake toxin-like"/>
    <property type="match status" value="1"/>
</dbReference>
<evidence type="ECO:0008006" key="4">
    <source>
        <dbReference type="Google" id="ProtNLM"/>
    </source>
</evidence>
<accession>A0A665SX48</accession>
<sequence length="99" mass="10403">MLLFCFVFFVCLFFLAYGLLCFTCETKLGGACIGMTTCDDSERCYSIQAAGVVTKGCQNKALCLVSGSCCDGNLCNNAITAAPSAIILLLSSAIATLFL</sequence>
<evidence type="ECO:0000313" key="3">
    <source>
        <dbReference type="Proteomes" id="UP000472264"/>
    </source>
</evidence>
<dbReference type="OMA" id="SERCYSI"/>
<keyword evidence="1" id="KW-0732">Signal</keyword>
<dbReference type="InterPro" id="IPR045860">
    <property type="entry name" value="Snake_toxin-like_sf"/>
</dbReference>
<reference evidence="2" key="3">
    <citation type="submission" date="2025-09" db="UniProtKB">
        <authorList>
            <consortium name="Ensembl"/>
        </authorList>
    </citation>
    <scope>IDENTIFICATION</scope>
</reference>
<dbReference type="AlphaFoldDB" id="A0A665SX48"/>
<evidence type="ECO:0000256" key="1">
    <source>
        <dbReference type="SAM" id="SignalP"/>
    </source>
</evidence>
<reference evidence="2" key="1">
    <citation type="submission" date="2021-04" db="EMBL/GenBank/DDBJ databases">
        <authorList>
            <consortium name="Wellcome Sanger Institute Data Sharing"/>
        </authorList>
    </citation>
    <scope>NUCLEOTIDE SEQUENCE [LARGE SCALE GENOMIC DNA]</scope>
</reference>
<proteinExistence type="predicted"/>
<keyword evidence="3" id="KW-1185">Reference proteome</keyword>
<name>A0A665SX48_ECHNA</name>